<organism evidence="3 4">
    <name type="scientific">Sulfuriferula nivalis</name>
    <dbReference type="NCBI Taxonomy" id="2675298"/>
    <lineage>
        <taxon>Bacteria</taxon>
        <taxon>Pseudomonadati</taxon>
        <taxon>Pseudomonadota</taxon>
        <taxon>Betaproteobacteria</taxon>
        <taxon>Nitrosomonadales</taxon>
        <taxon>Sulfuricellaceae</taxon>
        <taxon>Sulfuriferula</taxon>
    </lineage>
</organism>
<dbReference type="PANTHER" id="PTHR33755">
    <property type="entry name" value="TOXIN PARE1-RELATED"/>
    <property type="match status" value="1"/>
</dbReference>
<dbReference type="RefSeq" id="WP_232526108.1">
    <property type="nucleotide sequence ID" value="NZ_AP021883.1"/>
</dbReference>
<keyword evidence="4" id="KW-1185">Reference proteome</keyword>
<comment type="similarity">
    <text evidence="1">Belongs to the RelE toxin family.</text>
</comment>
<dbReference type="InterPro" id="IPR051803">
    <property type="entry name" value="TA_system_RelE-like_toxin"/>
</dbReference>
<name>A0A809RP64_9PROT</name>
<evidence type="ECO:0000256" key="1">
    <source>
        <dbReference type="ARBA" id="ARBA00006226"/>
    </source>
</evidence>
<dbReference type="InterPro" id="IPR035093">
    <property type="entry name" value="RelE/ParE_toxin_dom_sf"/>
</dbReference>
<proteinExistence type="inferred from homology"/>
<dbReference type="KEGG" id="sniv:SFSGTM_32720"/>
<accession>A0A809RP64</accession>
<keyword evidence="3" id="KW-0614">Plasmid</keyword>
<evidence type="ECO:0000256" key="2">
    <source>
        <dbReference type="ARBA" id="ARBA00022649"/>
    </source>
</evidence>
<keyword evidence="2" id="KW-1277">Toxin-antitoxin system</keyword>
<dbReference type="EMBL" id="AP021883">
    <property type="protein sequence ID" value="BBP02564.1"/>
    <property type="molecule type" value="Genomic_DNA"/>
</dbReference>
<geneLocation type="plasmid" evidence="4">
    <name>sgtm_pl2 dna</name>
</geneLocation>
<evidence type="ECO:0008006" key="5">
    <source>
        <dbReference type="Google" id="ProtNLM"/>
    </source>
</evidence>
<reference evidence="4" key="1">
    <citation type="submission" date="2019-11" db="EMBL/GenBank/DDBJ databases">
        <title>Isolation and characterization of a novel species in the genus Sulfuriferula.</title>
        <authorList>
            <person name="Mochizuki J."/>
            <person name="Kojima H."/>
            <person name="Fukui M."/>
        </authorList>
    </citation>
    <scope>NUCLEOTIDE SEQUENCE [LARGE SCALE GENOMIC DNA]</scope>
    <source>
        <strain evidence="4">SGTM</strain>
        <plasmid evidence="4">sgtm_pl2 dna</plasmid>
    </source>
</reference>
<dbReference type="AlphaFoldDB" id="A0A809RP64"/>
<evidence type="ECO:0000313" key="4">
    <source>
        <dbReference type="Proteomes" id="UP000463939"/>
    </source>
</evidence>
<dbReference type="Gene3D" id="3.30.2310.20">
    <property type="entry name" value="RelE-like"/>
    <property type="match status" value="1"/>
</dbReference>
<gene>
    <name evidence="3" type="ORF">SFSGTM_32720</name>
</gene>
<dbReference type="Proteomes" id="UP000463939">
    <property type="component" value="Plasmid SGTM_pl2"/>
</dbReference>
<dbReference type="InterPro" id="IPR007712">
    <property type="entry name" value="RelE/ParE_toxin"/>
</dbReference>
<dbReference type="Pfam" id="PF05016">
    <property type="entry name" value="ParE_toxin"/>
    <property type="match status" value="1"/>
</dbReference>
<sequence>MILVWLPSADVTRYLQLDYIANDNPLAAIEQDIEIENQVDLLLEQPNMGRPGRVVTTRELVIGRTSFIVAYRIKNQRIEILRVLHGSQQWPKNMKAMLEVPKIDLQ</sequence>
<evidence type="ECO:0000313" key="3">
    <source>
        <dbReference type="EMBL" id="BBP02564.1"/>
    </source>
</evidence>
<protein>
    <recommendedName>
        <fullName evidence="5">Death on curing protein, Doc toxin</fullName>
    </recommendedName>
</protein>